<dbReference type="InterPro" id="IPR036102">
    <property type="entry name" value="OsmC/Ohrsf"/>
</dbReference>
<dbReference type="PANTHER" id="PTHR42830:SF2">
    <property type="entry name" value="OSMC_OHR FAMILY PROTEIN"/>
    <property type="match status" value="1"/>
</dbReference>
<dbReference type="Proteomes" id="UP001500618">
    <property type="component" value="Unassembled WGS sequence"/>
</dbReference>
<dbReference type="EMBL" id="BAAANY010000009">
    <property type="protein sequence ID" value="GAA1678550.1"/>
    <property type="molecule type" value="Genomic_DNA"/>
</dbReference>
<dbReference type="RefSeq" id="WP_163567837.1">
    <property type="nucleotide sequence ID" value="NZ_BAAANY010000009.1"/>
</dbReference>
<protein>
    <submittedName>
        <fullName evidence="1">OsmC family protein</fullName>
    </submittedName>
</protein>
<name>A0ABP4SWV8_9ACTN</name>
<dbReference type="Gene3D" id="3.30.300.20">
    <property type="match status" value="1"/>
</dbReference>
<evidence type="ECO:0000313" key="1">
    <source>
        <dbReference type="EMBL" id="GAA1678550.1"/>
    </source>
</evidence>
<sequence>MAREHGYAIELIWTGNRGEGTTGYRRYGRENEVWASAPLPIEGSADPVFRGDRDRWNPEQLLVAALSECHMLSYLAECSRAAVVVSSYEDSASGIMRMDGKGSAAFTEVLLRPRVMVTQESMLGKATELHDAAHRLCFIANSVNFPVRHQATVTLECR</sequence>
<dbReference type="InterPro" id="IPR003718">
    <property type="entry name" value="OsmC/Ohr_fam"/>
</dbReference>
<dbReference type="SUPFAM" id="SSF82784">
    <property type="entry name" value="OsmC-like"/>
    <property type="match status" value="1"/>
</dbReference>
<dbReference type="InterPro" id="IPR052707">
    <property type="entry name" value="OsmC_Ohr_Peroxiredoxin"/>
</dbReference>
<dbReference type="InterPro" id="IPR015946">
    <property type="entry name" value="KH_dom-like_a/b"/>
</dbReference>
<dbReference type="PANTHER" id="PTHR42830">
    <property type="entry name" value="OSMOTICALLY INDUCIBLE FAMILY PROTEIN"/>
    <property type="match status" value="1"/>
</dbReference>
<reference evidence="2" key="1">
    <citation type="journal article" date="2019" name="Int. J. Syst. Evol. Microbiol.">
        <title>The Global Catalogue of Microorganisms (GCM) 10K type strain sequencing project: providing services to taxonomists for standard genome sequencing and annotation.</title>
        <authorList>
            <consortium name="The Broad Institute Genomics Platform"/>
            <consortium name="The Broad Institute Genome Sequencing Center for Infectious Disease"/>
            <person name="Wu L."/>
            <person name="Ma J."/>
        </authorList>
    </citation>
    <scope>NUCLEOTIDE SEQUENCE [LARGE SCALE GENOMIC DNA]</scope>
    <source>
        <strain evidence="2">JCM 14718</strain>
    </source>
</reference>
<keyword evidence="2" id="KW-1185">Reference proteome</keyword>
<organism evidence="1 2">
    <name type="scientific">Fodinicola feengrottensis</name>
    <dbReference type="NCBI Taxonomy" id="435914"/>
    <lineage>
        <taxon>Bacteria</taxon>
        <taxon>Bacillati</taxon>
        <taxon>Actinomycetota</taxon>
        <taxon>Actinomycetes</taxon>
        <taxon>Mycobacteriales</taxon>
        <taxon>Fodinicola</taxon>
    </lineage>
</organism>
<comment type="caution">
    <text evidence="1">The sequence shown here is derived from an EMBL/GenBank/DDBJ whole genome shotgun (WGS) entry which is preliminary data.</text>
</comment>
<proteinExistence type="predicted"/>
<accession>A0ABP4SWV8</accession>
<gene>
    <name evidence="1" type="ORF">GCM10009765_29780</name>
</gene>
<dbReference type="Pfam" id="PF02566">
    <property type="entry name" value="OsmC"/>
    <property type="match status" value="1"/>
</dbReference>
<evidence type="ECO:0000313" key="2">
    <source>
        <dbReference type="Proteomes" id="UP001500618"/>
    </source>
</evidence>